<dbReference type="FunFam" id="1.25.40.10:FF:000344">
    <property type="entry name" value="Pentatricopeptide repeat-containing protein"/>
    <property type="match status" value="1"/>
</dbReference>
<gene>
    <name evidence="4" type="ORF">E5676_scaffold446G00290</name>
    <name evidence="3" type="ORF">E6C27_scaffold21G00550</name>
</gene>
<dbReference type="GO" id="GO:0003723">
    <property type="term" value="F:RNA binding"/>
    <property type="evidence" value="ECO:0007669"/>
    <property type="project" value="InterPro"/>
</dbReference>
<evidence type="ECO:0000256" key="1">
    <source>
        <dbReference type="ARBA" id="ARBA00022737"/>
    </source>
</evidence>
<dbReference type="OrthoDB" id="1937829at2759"/>
<dbReference type="InterPro" id="IPR011990">
    <property type="entry name" value="TPR-like_helical_dom_sf"/>
</dbReference>
<organism evidence="3 5">
    <name type="scientific">Cucumis melo var. makuwa</name>
    <name type="common">Oriental melon</name>
    <dbReference type="NCBI Taxonomy" id="1194695"/>
    <lineage>
        <taxon>Eukaryota</taxon>
        <taxon>Viridiplantae</taxon>
        <taxon>Streptophyta</taxon>
        <taxon>Embryophyta</taxon>
        <taxon>Tracheophyta</taxon>
        <taxon>Spermatophyta</taxon>
        <taxon>Magnoliopsida</taxon>
        <taxon>eudicotyledons</taxon>
        <taxon>Gunneridae</taxon>
        <taxon>Pentapetalae</taxon>
        <taxon>rosids</taxon>
        <taxon>fabids</taxon>
        <taxon>Cucurbitales</taxon>
        <taxon>Cucurbitaceae</taxon>
        <taxon>Benincaseae</taxon>
        <taxon>Cucumis</taxon>
    </lineage>
</organism>
<dbReference type="EMBL" id="SSTE01000903">
    <property type="protein sequence ID" value="KAA0066070.1"/>
    <property type="molecule type" value="Genomic_DNA"/>
</dbReference>
<evidence type="ECO:0000313" key="4">
    <source>
        <dbReference type="EMBL" id="TYJ99827.1"/>
    </source>
</evidence>
<dbReference type="Proteomes" id="UP000321947">
    <property type="component" value="Unassembled WGS sequence"/>
</dbReference>
<dbReference type="EMBL" id="SSTD01017537">
    <property type="protein sequence ID" value="TYJ99827.1"/>
    <property type="molecule type" value="Genomic_DNA"/>
</dbReference>
<evidence type="ECO:0000313" key="5">
    <source>
        <dbReference type="Proteomes" id="UP000321393"/>
    </source>
</evidence>
<accession>A0A5A7VFY8</accession>
<evidence type="ECO:0000313" key="3">
    <source>
        <dbReference type="EMBL" id="KAA0066070.1"/>
    </source>
</evidence>
<dbReference type="InterPro" id="IPR002885">
    <property type="entry name" value="PPR_rpt"/>
</dbReference>
<feature type="repeat" description="PPR" evidence="2">
    <location>
        <begin position="138"/>
        <end position="172"/>
    </location>
</feature>
<evidence type="ECO:0000256" key="2">
    <source>
        <dbReference type="PROSITE-ProRule" id="PRU00708"/>
    </source>
</evidence>
<dbReference type="NCBIfam" id="TIGR00756">
    <property type="entry name" value="PPR"/>
    <property type="match status" value="2"/>
</dbReference>
<dbReference type="Gene3D" id="1.25.40.10">
    <property type="entry name" value="Tetratricopeptide repeat domain"/>
    <property type="match status" value="1"/>
</dbReference>
<comment type="caution">
    <text evidence="3">The sequence shown here is derived from an EMBL/GenBank/DDBJ whole genome shotgun (WGS) entry which is preliminary data.</text>
</comment>
<keyword evidence="1" id="KW-0677">Repeat</keyword>
<proteinExistence type="predicted"/>
<dbReference type="GO" id="GO:0009451">
    <property type="term" value="P:RNA modification"/>
    <property type="evidence" value="ECO:0007669"/>
    <property type="project" value="InterPro"/>
</dbReference>
<protein>
    <submittedName>
        <fullName evidence="3">Pentatricopeptide repeat-containing protein</fullName>
    </submittedName>
</protein>
<dbReference type="AlphaFoldDB" id="A0A5A7VFY8"/>
<evidence type="ECO:0000313" key="6">
    <source>
        <dbReference type="Proteomes" id="UP000321947"/>
    </source>
</evidence>
<dbReference type="Proteomes" id="UP000321393">
    <property type="component" value="Unassembled WGS sequence"/>
</dbReference>
<dbReference type="PROSITE" id="PS51375">
    <property type="entry name" value="PPR"/>
    <property type="match status" value="1"/>
</dbReference>
<dbReference type="Pfam" id="PF01535">
    <property type="entry name" value="PPR"/>
    <property type="match status" value="2"/>
</dbReference>
<name>A0A5A7VFY8_CUCMM</name>
<reference evidence="5 6" key="1">
    <citation type="submission" date="2019-08" db="EMBL/GenBank/DDBJ databases">
        <title>Draft genome sequences of two oriental melons (Cucumis melo L. var makuwa).</title>
        <authorList>
            <person name="Kwon S.-Y."/>
        </authorList>
    </citation>
    <scope>NUCLEOTIDE SEQUENCE [LARGE SCALE GENOMIC DNA]</scope>
    <source>
        <strain evidence="6">cv. Chang Bougi</strain>
        <strain evidence="5">cv. SW 3</strain>
        <tissue evidence="3">Leaf</tissue>
    </source>
</reference>
<dbReference type="InterPro" id="IPR046960">
    <property type="entry name" value="PPR_At4g14850-like_plant"/>
</dbReference>
<sequence length="192" mass="21541">MSTVMTTVTNEWAMLANLVSSDVEKSTLLKIAKTLLQQTKILVEGLDQNGFIVTKLIGKYVEHGEVNWAPTNHYTFPFVLKACGAMKNNDKGEIVRGHVLKCGLDLDLFVDNALIEFYSKYQDVETACKVFDDMPLRDIVSWNSMIVGYTLNGKEDNAIMFFHAMLHNQVDCSPDYATLVSILPTYVTKFAS</sequence>
<dbReference type="PANTHER" id="PTHR47926">
    <property type="entry name" value="PENTATRICOPEPTIDE REPEAT-CONTAINING PROTEIN"/>
    <property type="match status" value="1"/>
</dbReference>